<keyword evidence="2" id="KW-0547">Nucleotide-binding</keyword>
<reference evidence="7 8" key="1">
    <citation type="journal article" date="2015" name="Genome Announc.">
        <title>Complete Genome Sequence of Polypropylene Glycol- and Polyethylene Glycol-Degrading Sphingopyxis macrogoltabida Strain EY-1.</title>
        <authorList>
            <person name="Ohtsubo Y."/>
            <person name="Nagata Y."/>
            <person name="Numata M."/>
            <person name="Tsuchikane K."/>
            <person name="Hosoyama A."/>
            <person name="Yamazoe A."/>
            <person name="Tsuda M."/>
            <person name="Fujita N."/>
            <person name="Kawai F."/>
        </authorList>
    </citation>
    <scope>NUCLEOTIDE SEQUENCE [LARGE SCALE GENOMIC DNA]</scope>
    <source>
        <strain evidence="7 8">EY-1</strain>
    </source>
</reference>
<organism evidence="7 8">
    <name type="scientific">Sphingopyxis macrogoltabida</name>
    <name type="common">Sphingomonas macrogoltabidus</name>
    <dbReference type="NCBI Taxonomy" id="33050"/>
    <lineage>
        <taxon>Bacteria</taxon>
        <taxon>Pseudomonadati</taxon>
        <taxon>Pseudomonadota</taxon>
        <taxon>Alphaproteobacteria</taxon>
        <taxon>Sphingomonadales</taxon>
        <taxon>Sphingomonadaceae</taxon>
        <taxon>Sphingopyxis</taxon>
    </lineage>
</organism>
<dbReference type="InterPro" id="IPR027417">
    <property type="entry name" value="P-loop_NTPase"/>
</dbReference>
<dbReference type="GO" id="GO:0016887">
    <property type="term" value="F:ATP hydrolysis activity"/>
    <property type="evidence" value="ECO:0007669"/>
    <property type="project" value="InterPro"/>
</dbReference>
<accession>A0A0N9V3E5</accession>
<evidence type="ECO:0000259" key="6">
    <source>
        <dbReference type="PROSITE" id="PS50893"/>
    </source>
</evidence>
<evidence type="ECO:0000256" key="4">
    <source>
        <dbReference type="ARBA" id="ARBA00022967"/>
    </source>
</evidence>
<dbReference type="OrthoDB" id="9810077at2"/>
<dbReference type="PROSITE" id="PS00211">
    <property type="entry name" value="ABC_TRANSPORTER_1"/>
    <property type="match status" value="1"/>
</dbReference>
<dbReference type="PANTHER" id="PTHR42794">
    <property type="entry name" value="HEMIN IMPORT ATP-BINDING PROTEIN HMUV"/>
    <property type="match status" value="1"/>
</dbReference>
<dbReference type="Gene3D" id="3.40.50.300">
    <property type="entry name" value="P-loop containing nucleotide triphosphate hydrolases"/>
    <property type="match status" value="1"/>
</dbReference>
<dbReference type="CDD" id="cd03214">
    <property type="entry name" value="ABC_Iron-Siderophores_B12_Hemin"/>
    <property type="match status" value="1"/>
</dbReference>
<dbReference type="SMART" id="SM00382">
    <property type="entry name" value="AAA"/>
    <property type="match status" value="1"/>
</dbReference>
<dbReference type="GO" id="GO:0005524">
    <property type="term" value="F:ATP binding"/>
    <property type="evidence" value="ECO:0007669"/>
    <property type="project" value="UniProtKB-KW"/>
</dbReference>
<dbReference type="InterPro" id="IPR003593">
    <property type="entry name" value="AAA+_ATPase"/>
</dbReference>
<dbReference type="PANTHER" id="PTHR42794:SF1">
    <property type="entry name" value="HEMIN IMPORT ATP-BINDING PROTEIN HMUV"/>
    <property type="match status" value="1"/>
</dbReference>
<keyword evidence="3" id="KW-0067">ATP-binding</keyword>
<dbReference type="Pfam" id="PF00005">
    <property type="entry name" value="ABC_tran"/>
    <property type="match status" value="1"/>
</dbReference>
<dbReference type="AlphaFoldDB" id="A0A0N9V3E5"/>
<keyword evidence="4" id="KW-1278">Translocase</keyword>
<proteinExistence type="predicted"/>
<protein>
    <recommendedName>
        <fullName evidence="6">ABC transporter domain-containing protein</fullName>
    </recommendedName>
</protein>
<gene>
    <name evidence="7" type="ORF">AN936_18560</name>
</gene>
<evidence type="ECO:0000256" key="2">
    <source>
        <dbReference type="ARBA" id="ARBA00022741"/>
    </source>
</evidence>
<evidence type="ECO:0000256" key="5">
    <source>
        <dbReference type="ARBA" id="ARBA00037066"/>
    </source>
</evidence>
<evidence type="ECO:0000256" key="1">
    <source>
        <dbReference type="ARBA" id="ARBA00022448"/>
    </source>
</evidence>
<keyword evidence="1" id="KW-0813">Transport</keyword>
<dbReference type="InterPro" id="IPR003439">
    <property type="entry name" value="ABC_transporter-like_ATP-bd"/>
</dbReference>
<evidence type="ECO:0000256" key="3">
    <source>
        <dbReference type="ARBA" id="ARBA00022840"/>
    </source>
</evidence>
<dbReference type="KEGG" id="smag:AN936_18560"/>
<sequence>MTDLAARNVAIAGRLGSTDFTLSPGELVAIVGPNGSGKSSLLRILAGLLRPDSGTVSLDNLALDSLDLLTRARALAYLPQRAEVAWPILVADMVALGRYAFGAEDMKRNIAPGHWLEEVGCEALASRSTATLSGGELALVALARTFAAETPLLLLDEPTAALDPKRQIDTMARLAKRRRDGRGIAVVLHDLNLAAQFADRIVWMMGGRIEAETPPEPAALTANAAAIFGAEVHVEVDDDERVRSVAICGGSQNN</sequence>
<dbReference type="InterPro" id="IPR017871">
    <property type="entry name" value="ABC_transporter-like_CS"/>
</dbReference>
<name>A0A0N9V3E5_SPHMC</name>
<evidence type="ECO:0000313" key="8">
    <source>
        <dbReference type="Proteomes" id="UP000058074"/>
    </source>
</evidence>
<dbReference type="RefSeq" id="WP_054589341.1">
    <property type="nucleotide sequence ID" value="NZ_CP012700.1"/>
</dbReference>
<dbReference type="Proteomes" id="UP000058074">
    <property type="component" value="Chromosome"/>
</dbReference>
<comment type="function">
    <text evidence="5">Part of the ABC transporter complex HmuTUV involved in hemin import. Responsible for energy coupling to the transport system.</text>
</comment>
<dbReference type="EMBL" id="CP012700">
    <property type="protein sequence ID" value="ALH82278.1"/>
    <property type="molecule type" value="Genomic_DNA"/>
</dbReference>
<dbReference type="SUPFAM" id="SSF52540">
    <property type="entry name" value="P-loop containing nucleoside triphosphate hydrolases"/>
    <property type="match status" value="1"/>
</dbReference>
<evidence type="ECO:0000313" key="7">
    <source>
        <dbReference type="EMBL" id="ALH82278.1"/>
    </source>
</evidence>
<dbReference type="PATRIC" id="fig|33050.5.peg.3852"/>
<feature type="domain" description="ABC transporter" evidence="6">
    <location>
        <begin position="4"/>
        <end position="231"/>
    </location>
</feature>
<dbReference type="PROSITE" id="PS50893">
    <property type="entry name" value="ABC_TRANSPORTER_2"/>
    <property type="match status" value="1"/>
</dbReference>